<dbReference type="GO" id="GO:0005886">
    <property type="term" value="C:plasma membrane"/>
    <property type="evidence" value="ECO:0007669"/>
    <property type="project" value="TreeGrafter"/>
</dbReference>
<dbReference type="Pfam" id="PF04224">
    <property type="entry name" value="DUF417"/>
    <property type="match status" value="1"/>
</dbReference>
<keyword evidence="1" id="KW-0472">Membrane</keyword>
<dbReference type="NCBIfam" id="NF040476">
    <property type="entry name" value="chlor_memb_RclC"/>
    <property type="match status" value="1"/>
</dbReference>
<accession>A0A0J6SEC5</accession>
<sequence>MNTQIRRVLGLVSGPGSERLGLQAVRLAIALVFLWIGALKFAPYEADSITPFVANSPVMSFFYAHPDEYKAHLTHEGELKPAERAWQEQNRTYAFSNGLGTVEIAIGLLTLAGVVSRRWGLAGATLAFLTPIVTLSFLATTPEAWVPALGDGQHGFPFLSGAGRLVLKDVVLLAGAWLVLVDSARAVLEARAAPEDLTVKLAQHPVLGSR</sequence>
<keyword evidence="3" id="KW-1185">Reference proteome</keyword>
<name>A0A0J6SEC5_9HYPH</name>
<dbReference type="Proteomes" id="UP000035955">
    <property type="component" value="Unassembled WGS sequence"/>
</dbReference>
<proteinExistence type="predicted"/>
<comment type="caution">
    <text evidence="2">The sequence shown here is derived from an EMBL/GenBank/DDBJ whole genome shotgun (WGS) entry which is preliminary data.</text>
</comment>
<dbReference type="AlphaFoldDB" id="A0A0J6SEC5"/>
<evidence type="ECO:0000313" key="3">
    <source>
        <dbReference type="Proteomes" id="UP000035955"/>
    </source>
</evidence>
<dbReference type="PANTHER" id="PTHR40106">
    <property type="entry name" value="INNER MEMBRANE PROTEIN RCLC"/>
    <property type="match status" value="1"/>
</dbReference>
<dbReference type="EMBL" id="LABY01000188">
    <property type="protein sequence ID" value="KMO31748.1"/>
    <property type="molecule type" value="Genomic_DNA"/>
</dbReference>
<feature type="transmembrane region" description="Helical" evidence="1">
    <location>
        <begin position="20"/>
        <end position="38"/>
    </location>
</feature>
<evidence type="ECO:0000256" key="1">
    <source>
        <dbReference type="SAM" id="Phobius"/>
    </source>
</evidence>
<protein>
    <submittedName>
        <fullName evidence="2">Membrane protein</fullName>
    </submittedName>
</protein>
<organism evidence="2 3">
    <name type="scientific">Methylobacterium variabile</name>
    <dbReference type="NCBI Taxonomy" id="298794"/>
    <lineage>
        <taxon>Bacteria</taxon>
        <taxon>Pseudomonadati</taxon>
        <taxon>Pseudomonadota</taxon>
        <taxon>Alphaproteobacteria</taxon>
        <taxon>Hyphomicrobiales</taxon>
        <taxon>Methylobacteriaceae</taxon>
        <taxon>Methylobacterium</taxon>
    </lineage>
</organism>
<dbReference type="RefSeq" id="WP_048447024.1">
    <property type="nucleotide sequence ID" value="NZ_LABY01000188.1"/>
</dbReference>
<feature type="transmembrane region" description="Helical" evidence="1">
    <location>
        <begin position="119"/>
        <end position="138"/>
    </location>
</feature>
<reference evidence="2 3" key="1">
    <citation type="submission" date="2015-03" db="EMBL/GenBank/DDBJ databases">
        <title>Genome sequencing of Methylobacterium variabile DSM 16961.</title>
        <authorList>
            <person name="Chaudhry V."/>
            <person name="Patil P.B."/>
        </authorList>
    </citation>
    <scope>NUCLEOTIDE SEQUENCE [LARGE SCALE GENOMIC DNA]</scope>
    <source>
        <strain evidence="2 3">DSM 16961</strain>
    </source>
</reference>
<keyword evidence="1" id="KW-0812">Transmembrane</keyword>
<feature type="transmembrane region" description="Helical" evidence="1">
    <location>
        <begin position="158"/>
        <end position="181"/>
    </location>
</feature>
<dbReference type="InterPro" id="IPR007339">
    <property type="entry name" value="RclC-like"/>
</dbReference>
<dbReference type="PANTHER" id="PTHR40106:SF1">
    <property type="entry name" value="INNER MEMBRANE PROTEIN RCLC"/>
    <property type="match status" value="1"/>
</dbReference>
<dbReference type="InterPro" id="IPR053532">
    <property type="entry name" value="RCS_Resistance"/>
</dbReference>
<dbReference type="GO" id="GO:1901530">
    <property type="term" value="P:response to hypochlorite"/>
    <property type="evidence" value="ECO:0007669"/>
    <property type="project" value="TreeGrafter"/>
</dbReference>
<feature type="transmembrane region" description="Helical" evidence="1">
    <location>
        <begin position="93"/>
        <end position="112"/>
    </location>
</feature>
<evidence type="ECO:0000313" key="2">
    <source>
        <dbReference type="EMBL" id="KMO31748.1"/>
    </source>
</evidence>
<dbReference type="OrthoDB" id="1118972at2"/>
<gene>
    <name evidence="2" type="ORF">VQ02_25420</name>
</gene>
<keyword evidence="1" id="KW-1133">Transmembrane helix</keyword>
<dbReference type="PATRIC" id="fig|298794.3.peg.2669"/>